<dbReference type="GO" id="GO:0003730">
    <property type="term" value="F:mRNA 3'-UTR binding"/>
    <property type="evidence" value="ECO:0007669"/>
    <property type="project" value="TreeGrafter"/>
</dbReference>
<sequence>MCEKDVYFQAKDLPNDLASLAAAGTELKGFAVAFELAHTPDGKPQARSVMSIAEGGVSDYGGGGATASSHGAGGVHSGEVKSYNDAKGFGFLSSPSVPIDIYFQKKDVPAQLQGHNITGMTASFSTKATPDGKLQAQSLNFKNMPRAIQRSGAPTGKKGGGKAGGGWEDPMQSMMEMMGSWLGPMLASPELAMQMMMAKGMGGKGSMGGMSGMGGKGGKDGAKSAGGPMSGVVKNYNAEKGYGFISAANMAEDIYFKCPEQVAPGTAVVFRLRWSPQGKPQAFDVSQGLEANEQVAGVIKSYNSKNGYGFIQADGKIQDIYFKKAELPEELQDGDANALVGCTVHCAVALQKDAKPIAKQMVLVAWPEQGEQGQAGAITPAAKRARVSAAEMAGAHEQHDGLVVSYNALKGFGFISCEAVAGDVYFKRDHLPAESVDAVQKGTPVRFVLKYTPDGKPQASAVEV</sequence>
<dbReference type="InterPro" id="IPR012340">
    <property type="entry name" value="NA-bd_OB-fold"/>
</dbReference>
<dbReference type="GO" id="GO:0005737">
    <property type="term" value="C:cytoplasm"/>
    <property type="evidence" value="ECO:0007669"/>
    <property type="project" value="TreeGrafter"/>
</dbReference>
<dbReference type="Pfam" id="PF00313">
    <property type="entry name" value="CSD"/>
    <property type="match status" value="1"/>
</dbReference>
<name>A0A7S2JAZ5_9DINO</name>
<dbReference type="Gene3D" id="2.40.50.140">
    <property type="entry name" value="Nucleic acid-binding proteins"/>
    <property type="match status" value="4"/>
</dbReference>
<gene>
    <name evidence="3" type="ORF">BRAN1462_LOCUS16361</name>
</gene>
<evidence type="ECO:0000256" key="1">
    <source>
        <dbReference type="ARBA" id="ARBA00022553"/>
    </source>
</evidence>
<dbReference type="PANTHER" id="PTHR12962">
    <property type="entry name" value="CALCIUM-REGULATED HEAT STABLE PROTEIN CRHSP-24-RELATED"/>
    <property type="match status" value="1"/>
</dbReference>
<dbReference type="InterPro" id="IPR052069">
    <property type="entry name" value="Ca-reg_mRNA-binding_domain"/>
</dbReference>
<dbReference type="SUPFAM" id="SSF50249">
    <property type="entry name" value="Nucleic acid-binding proteins"/>
    <property type="match status" value="3"/>
</dbReference>
<dbReference type="EMBL" id="HBGW01025778">
    <property type="protein sequence ID" value="CAD9542785.1"/>
    <property type="molecule type" value="Transcribed_RNA"/>
</dbReference>
<keyword evidence="1" id="KW-0597">Phosphoprotein</keyword>
<dbReference type="SMART" id="SM00357">
    <property type="entry name" value="CSP"/>
    <property type="match status" value="3"/>
</dbReference>
<dbReference type="CDD" id="cd04458">
    <property type="entry name" value="CSP_CDS"/>
    <property type="match status" value="1"/>
</dbReference>
<organism evidence="3">
    <name type="scientific">Zooxanthella nutricula</name>
    <dbReference type="NCBI Taxonomy" id="1333877"/>
    <lineage>
        <taxon>Eukaryota</taxon>
        <taxon>Sar</taxon>
        <taxon>Alveolata</taxon>
        <taxon>Dinophyceae</taxon>
        <taxon>Peridiniales</taxon>
        <taxon>Peridiniales incertae sedis</taxon>
        <taxon>Zooxanthella</taxon>
    </lineage>
</organism>
<feature type="domain" description="CSD" evidence="2">
    <location>
        <begin position="398"/>
        <end position="464"/>
    </location>
</feature>
<dbReference type="GO" id="GO:0043488">
    <property type="term" value="P:regulation of mRNA stability"/>
    <property type="evidence" value="ECO:0007669"/>
    <property type="project" value="TreeGrafter"/>
</dbReference>
<evidence type="ECO:0000313" key="3">
    <source>
        <dbReference type="EMBL" id="CAD9542785.1"/>
    </source>
</evidence>
<dbReference type="InterPro" id="IPR002059">
    <property type="entry name" value="CSP_DNA-bd"/>
</dbReference>
<reference evidence="3" key="1">
    <citation type="submission" date="2021-01" db="EMBL/GenBank/DDBJ databases">
        <authorList>
            <person name="Corre E."/>
            <person name="Pelletier E."/>
            <person name="Niang G."/>
            <person name="Scheremetjew M."/>
            <person name="Finn R."/>
            <person name="Kale V."/>
            <person name="Holt S."/>
            <person name="Cochrane G."/>
            <person name="Meng A."/>
            <person name="Brown T."/>
            <person name="Cohen L."/>
        </authorList>
    </citation>
    <scope>NUCLEOTIDE SEQUENCE</scope>
    <source>
        <strain evidence="3">RCC3387</strain>
    </source>
</reference>
<proteinExistence type="predicted"/>
<dbReference type="AlphaFoldDB" id="A0A7S2JAZ5"/>
<dbReference type="InterPro" id="IPR011129">
    <property type="entry name" value="CSD"/>
</dbReference>
<accession>A0A7S2JAZ5</accession>
<evidence type="ECO:0000259" key="2">
    <source>
        <dbReference type="PROSITE" id="PS51857"/>
    </source>
</evidence>
<dbReference type="PANTHER" id="PTHR12962:SF1">
    <property type="entry name" value="COLD SHOCK DOMAIN-CONTAINING PROTEIN CG9705"/>
    <property type="match status" value="1"/>
</dbReference>
<protein>
    <recommendedName>
        <fullName evidence="2">CSD domain-containing protein</fullName>
    </recommendedName>
</protein>
<feature type="domain" description="CSD" evidence="2">
    <location>
        <begin position="228"/>
        <end position="287"/>
    </location>
</feature>
<dbReference type="PROSITE" id="PS51857">
    <property type="entry name" value="CSD_2"/>
    <property type="match status" value="2"/>
</dbReference>